<evidence type="ECO:0000313" key="1">
    <source>
        <dbReference type="EMBL" id="CAD8190257.1"/>
    </source>
</evidence>
<sequence length="33" mass="3760">MVSDMKSIPQISKKDSYSVLTNPSEQKLDVLDY</sequence>
<gene>
    <name evidence="1" type="ORF">PPENT_87.1.T0960023</name>
</gene>
<keyword evidence="2" id="KW-1185">Reference proteome</keyword>
<reference evidence="1" key="1">
    <citation type="submission" date="2021-01" db="EMBL/GenBank/DDBJ databases">
        <authorList>
            <consortium name="Genoscope - CEA"/>
            <person name="William W."/>
        </authorList>
    </citation>
    <scope>NUCLEOTIDE SEQUENCE</scope>
</reference>
<protein>
    <submittedName>
        <fullName evidence="1">Uncharacterized protein</fullName>
    </submittedName>
</protein>
<dbReference type="Proteomes" id="UP000689195">
    <property type="component" value="Unassembled WGS sequence"/>
</dbReference>
<organism evidence="1 2">
    <name type="scientific">Paramecium pentaurelia</name>
    <dbReference type="NCBI Taxonomy" id="43138"/>
    <lineage>
        <taxon>Eukaryota</taxon>
        <taxon>Sar</taxon>
        <taxon>Alveolata</taxon>
        <taxon>Ciliophora</taxon>
        <taxon>Intramacronucleata</taxon>
        <taxon>Oligohymenophorea</taxon>
        <taxon>Peniculida</taxon>
        <taxon>Parameciidae</taxon>
        <taxon>Paramecium</taxon>
    </lineage>
</organism>
<accession>A0A8S1WNI6</accession>
<dbReference type="AlphaFoldDB" id="A0A8S1WNI6"/>
<comment type="caution">
    <text evidence="1">The sequence shown here is derived from an EMBL/GenBank/DDBJ whole genome shotgun (WGS) entry which is preliminary data.</text>
</comment>
<proteinExistence type="predicted"/>
<evidence type="ECO:0000313" key="2">
    <source>
        <dbReference type="Proteomes" id="UP000689195"/>
    </source>
</evidence>
<name>A0A8S1WNI6_9CILI</name>
<dbReference type="EMBL" id="CAJJDO010000096">
    <property type="protein sequence ID" value="CAD8190257.1"/>
    <property type="molecule type" value="Genomic_DNA"/>
</dbReference>